<keyword evidence="3" id="KW-0804">Transcription</keyword>
<evidence type="ECO:0000259" key="6">
    <source>
        <dbReference type="PROSITE" id="PS51821"/>
    </source>
</evidence>
<accession>A0A9P6FHV7</accession>
<evidence type="ECO:0000256" key="2">
    <source>
        <dbReference type="ARBA" id="ARBA00023015"/>
    </source>
</evidence>
<keyword evidence="8" id="KW-1185">Reference proteome</keyword>
<dbReference type="Pfam" id="PF11754">
    <property type="entry name" value="Velvet"/>
    <property type="match status" value="1"/>
</dbReference>
<reference evidence="7" key="1">
    <citation type="journal article" date="2020" name="Fungal Divers.">
        <title>Resolving the Mortierellaceae phylogeny through synthesis of multi-gene phylogenetics and phylogenomics.</title>
        <authorList>
            <person name="Vandepol N."/>
            <person name="Liber J."/>
            <person name="Desiro A."/>
            <person name="Na H."/>
            <person name="Kennedy M."/>
            <person name="Barry K."/>
            <person name="Grigoriev I.V."/>
            <person name="Miller A.N."/>
            <person name="O'Donnell K."/>
            <person name="Stajich J.E."/>
            <person name="Bonito G."/>
        </authorList>
    </citation>
    <scope>NUCLEOTIDE SEQUENCE</scope>
    <source>
        <strain evidence="7">NRRL 2591</strain>
    </source>
</reference>
<gene>
    <name evidence="7" type="ORF">EC957_006545</name>
</gene>
<name>A0A9P6FHV7_9FUNG</name>
<dbReference type="InterPro" id="IPR021740">
    <property type="entry name" value="Velvet"/>
</dbReference>
<proteinExistence type="predicted"/>
<evidence type="ECO:0000313" key="7">
    <source>
        <dbReference type="EMBL" id="KAF9551652.1"/>
    </source>
</evidence>
<dbReference type="PANTHER" id="PTHR33572:SF3">
    <property type="entry name" value="VELVET COMPLEX SUBUNIT B"/>
    <property type="match status" value="1"/>
</dbReference>
<organism evidence="7 8">
    <name type="scientific">Mortierella hygrophila</name>
    <dbReference type="NCBI Taxonomy" id="979708"/>
    <lineage>
        <taxon>Eukaryota</taxon>
        <taxon>Fungi</taxon>
        <taxon>Fungi incertae sedis</taxon>
        <taxon>Mucoromycota</taxon>
        <taxon>Mortierellomycotina</taxon>
        <taxon>Mortierellomycetes</taxon>
        <taxon>Mortierellales</taxon>
        <taxon>Mortierellaceae</taxon>
        <taxon>Mortierella</taxon>
    </lineage>
</organism>
<comment type="subcellular location">
    <subcellularLocation>
        <location evidence="1">Nucleus</location>
    </subcellularLocation>
</comment>
<dbReference type="InterPro" id="IPR038491">
    <property type="entry name" value="Velvet_dom_sf"/>
</dbReference>
<evidence type="ECO:0000256" key="3">
    <source>
        <dbReference type="ARBA" id="ARBA00023163"/>
    </source>
</evidence>
<protein>
    <recommendedName>
        <fullName evidence="6">Velvet domain-containing protein</fullName>
    </recommendedName>
</protein>
<dbReference type="EMBL" id="JAAAXW010000003">
    <property type="protein sequence ID" value="KAF9551652.1"/>
    <property type="molecule type" value="Genomic_DNA"/>
</dbReference>
<evidence type="ECO:0000313" key="8">
    <source>
        <dbReference type="Proteomes" id="UP000723463"/>
    </source>
</evidence>
<evidence type="ECO:0000256" key="1">
    <source>
        <dbReference type="ARBA" id="ARBA00004123"/>
    </source>
</evidence>
<dbReference type="GO" id="GO:0005634">
    <property type="term" value="C:nucleus"/>
    <property type="evidence" value="ECO:0007669"/>
    <property type="project" value="UniProtKB-SubCell"/>
</dbReference>
<dbReference type="PROSITE" id="PS51821">
    <property type="entry name" value="VELVET"/>
    <property type="match status" value="1"/>
</dbReference>
<dbReference type="Proteomes" id="UP000723463">
    <property type="component" value="Unassembled WGS sequence"/>
</dbReference>
<keyword evidence="4" id="KW-0539">Nucleus</keyword>
<sequence>MINYRNNHDHHTDEDDLNIDPSELSYSLEIVQQPQRARMCGFGDKDRRNITPAPVLKLIAKTKEGRIVTGDALCRQAFMVNADLWLEDEVTERNLVLISSIASTKSPTRAFTYMSEPHASADHGGHGDQQTERSGRRYDGNGRGPIDEYEFYHYGEPSDWENLSTPNLVGQTTVGGQSAPDLDGRTTHIWFAFNMLSIRTEGVFKLRFTLCDVMQMKGTTTKILYQVFSDPIHVQSPKKFLGACDNNDLANHLNKYSIRIPSRKDEKPSKE</sequence>
<dbReference type="PANTHER" id="PTHR33572">
    <property type="entry name" value="SPORE DEVELOPMENT REGULATOR VOSA"/>
    <property type="match status" value="1"/>
</dbReference>
<feature type="compositionally biased region" description="Basic and acidic residues" evidence="5">
    <location>
        <begin position="119"/>
        <end position="140"/>
    </location>
</feature>
<feature type="region of interest" description="Disordered" evidence="5">
    <location>
        <begin position="117"/>
        <end position="143"/>
    </location>
</feature>
<evidence type="ECO:0000256" key="5">
    <source>
        <dbReference type="SAM" id="MobiDB-lite"/>
    </source>
</evidence>
<dbReference type="Gene3D" id="2.60.40.3960">
    <property type="entry name" value="Velvet domain"/>
    <property type="match status" value="1"/>
</dbReference>
<comment type="caution">
    <text evidence="7">The sequence shown here is derived from an EMBL/GenBank/DDBJ whole genome shotgun (WGS) entry which is preliminary data.</text>
</comment>
<evidence type="ECO:0000256" key="4">
    <source>
        <dbReference type="ARBA" id="ARBA00023242"/>
    </source>
</evidence>
<dbReference type="AlphaFoldDB" id="A0A9P6FHV7"/>
<feature type="domain" description="Velvet" evidence="6">
    <location>
        <begin position="21"/>
        <end position="263"/>
    </location>
</feature>
<dbReference type="InterPro" id="IPR037525">
    <property type="entry name" value="Velvet_dom"/>
</dbReference>
<keyword evidence="2" id="KW-0805">Transcription regulation</keyword>